<reference evidence="4" key="1">
    <citation type="journal article" date="2019" name="Int. J. Syst. Evol. Microbiol.">
        <title>The Global Catalogue of Microorganisms (GCM) 10K type strain sequencing project: providing services to taxonomists for standard genome sequencing and annotation.</title>
        <authorList>
            <consortium name="The Broad Institute Genomics Platform"/>
            <consortium name="The Broad Institute Genome Sequencing Center for Infectious Disease"/>
            <person name="Wu L."/>
            <person name="Ma J."/>
        </authorList>
    </citation>
    <scope>NUCLEOTIDE SEQUENCE [LARGE SCALE GENOMIC DNA]</scope>
    <source>
        <strain evidence="4">JCM 17986</strain>
    </source>
</reference>
<gene>
    <name evidence="3" type="ORF">GCM10023205_49020</name>
</gene>
<feature type="region of interest" description="Disordered" evidence="1">
    <location>
        <begin position="1"/>
        <end position="24"/>
    </location>
</feature>
<proteinExistence type="predicted"/>
<keyword evidence="2" id="KW-1133">Transmembrane helix</keyword>
<keyword evidence="2" id="KW-0472">Membrane</keyword>
<keyword evidence="2" id="KW-0812">Transmembrane</keyword>
<dbReference type="RefSeq" id="WP_345677798.1">
    <property type="nucleotide sequence ID" value="NZ_BAABHS010000017.1"/>
</dbReference>
<organism evidence="3 4">
    <name type="scientific">Yinghuangia aomiensis</name>
    <dbReference type="NCBI Taxonomy" id="676205"/>
    <lineage>
        <taxon>Bacteria</taxon>
        <taxon>Bacillati</taxon>
        <taxon>Actinomycetota</taxon>
        <taxon>Actinomycetes</taxon>
        <taxon>Kitasatosporales</taxon>
        <taxon>Streptomycetaceae</taxon>
        <taxon>Yinghuangia</taxon>
    </lineage>
</organism>
<feature type="transmembrane region" description="Helical" evidence="2">
    <location>
        <begin position="38"/>
        <end position="59"/>
    </location>
</feature>
<dbReference type="EMBL" id="BAABHS010000017">
    <property type="protein sequence ID" value="GAA4976140.1"/>
    <property type="molecule type" value="Genomic_DNA"/>
</dbReference>
<name>A0ABP9HQK8_9ACTN</name>
<protein>
    <submittedName>
        <fullName evidence="3">Uncharacterized protein</fullName>
    </submittedName>
</protein>
<sequence length="180" mass="18911">MSITQPVPPGEPADSPTRGAAPRRSPAGVRAQFYGQPLIVLGIVVGCVLILAWVVVAALGNIGSPGSGSSGPGVSRTSSSNVWIGRRRLRLELRGTDAEWRAWAAEKLRVTTAKAAAADAKKRAKTASGDEPLPQPKISLMACDRRTLTADDVAALARPLGWHVTSEDGNRGIWLSRDAA</sequence>
<keyword evidence="4" id="KW-1185">Reference proteome</keyword>
<dbReference type="Proteomes" id="UP001500466">
    <property type="component" value="Unassembled WGS sequence"/>
</dbReference>
<accession>A0ABP9HQK8</accession>
<evidence type="ECO:0000313" key="3">
    <source>
        <dbReference type="EMBL" id="GAA4976140.1"/>
    </source>
</evidence>
<comment type="caution">
    <text evidence="3">The sequence shown here is derived from an EMBL/GenBank/DDBJ whole genome shotgun (WGS) entry which is preliminary data.</text>
</comment>
<evidence type="ECO:0000313" key="4">
    <source>
        <dbReference type="Proteomes" id="UP001500466"/>
    </source>
</evidence>
<evidence type="ECO:0000256" key="2">
    <source>
        <dbReference type="SAM" id="Phobius"/>
    </source>
</evidence>
<evidence type="ECO:0000256" key="1">
    <source>
        <dbReference type="SAM" id="MobiDB-lite"/>
    </source>
</evidence>
<feature type="compositionally biased region" description="Pro residues" evidence="1">
    <location>
        <begin position="1"/>
        <end position="11"/>
    </location>
</feature>